<feature type="compositionally biased region" description="Polar residues" evidence="2">
    <location>
        <begin position="636"/>
        <end position="648"/>
    </location>
</feature>
<dbReference type="SUPFAM" id="SSF53474">
    <property type="entry name" value="alpha/beta-Hydrolases"/>
    <property type="match status" value="1"/>
</dbReference>
<feature type="region of interest" description="Disordered" evidence="2">
    <location>
        <begin position="610"/>
        <end position="648"/>
    </location>
</feature>
<proteinExistence type="predicted"/>
<dbReference type="GO" id="GO:0006508">
    <property type="term" value="P:proteolysis"/>
    <property type="evidence" value="ECO:0007669"/>
    <property type="project" value="InterPro"/>
</dbReference>
<comment type="caution">
    <text evidence="4">The sequence shown here is derived from an EMBL/GenBank/DDBJ whole genome shotgun (WGS) entry which is preliminary data.</text>
</comment>
<evidence type="ECO:0000256" key="1">
    <source>
        <dbReference type="ARBA" id="ARBA00022801"/>
    </source>
</evidence>
<dbReference type="InterPro" id="IPR029058">
    <property type="entry name" value="AB_hydrolase_fold"/>
</dbReference>
<dbReference type="AlphaFoldDB" id="A0A372IKL5"/>
<keyword evidence="1" id="KW-0378">Hydrolase</keyword>
<accession>A0A372IKL5</accession>
<dbReference type="Proteomes" id="UP000264702">
    <property type="component" value="Unassembled WGS sequence"/>
</dbReference>
<dbReference type="Gene3D" id="3.40.50.1820">
    <property type="entry name" value="alpha/beta hydrolase"/>
    <property type="match status" value="1"/>
</dbReference>
<evidence type="ECO:0000313" key="4">
    <source>
        <dbReference type="EMBL" id="RFU15123.1"/>
    </source>
</evidence>
<evidence type="ECO:0000259" key="3">
    <source>
        <dbReference type="Pfam" id="PF00326"/>
    </source>
</evidence>
<keyword evidence="5" id="KW-1185">Reference proteome</keyword>
<evidence type="ECO:0000313" key="5">
    <source>
        <dbReference type="Proteomes" id="UP000264702"/>
    </source>
</evidence>
<dbReference type="SUPFAM" id="SSF82171">
    <property type="entry name" value="DPP6 N-terminal domain-like"/>
    <property type="match status" value="1"/>
</dbReference>
<feature type="compositionally biased region" description="Basic and acidic residues" evidence="2">
    <location>
        <begin position="610"/>
        <end position="631"/>
    </location>
</feature>
<dbReference type="InterPro" id="IPR001375">
    <property type="entry name" value="Peptidase_S9_cat"/>
</dbReference>
<feature type="domain" description="Peptidase S9 prolyl oligopeptidase catalytic" evidence="3">
    <location>
        <begin position="424"/>
        <end position="604"/>
    </location>
</feature>
<reference evidence="4 5" key="1">
    <citation type="submission" date="2018-08" db="EMBL/GenBank/DDBJ databases">
        <title>Acidipila sp. 4G-K13, an acidobacterium isolated from forest soil.</title>
        <authorList>
            <person name="Gao Z.-H."/>
            <person name="Qiu L.-H."/>
        </authorList>
    </citation>
    <scope>NUCLEOTIDE SEQUENCE [LARGE SCALE GENOMIC DNA]</scope>
    <source>
        <strain evidence="4 5">4G-K13</strain>
    </source>
</reference>
<name>A0A372IKL5_9BACT</name>
<dbReference type="EMBL" id="QVQT01000007">
    <property type="protein sequence ID" value="RFU15123.1"/>
    <property type="molecule type" value="Genomic_DNA"/>
</dbReference>
<sequence>MIVDVLSGSITRVLVSPDTDSFSISGHGTTIAYSVLNREPERKKPGGAEAEGYRIAFDEDTEVLHPTHSFYVLKQGQDDTWTQPQLLTIRNPITNARETQLVVNSHFTEISLSPDGNQLLFQYMTPALPKSWYDDPIVKLYAVQNTFFEILVRYDLTRKETSLAFDSISTSSVPVWSDDSKTFFVNAYSPVASAWQADDVHDNLARPNNANLFAVNFESDTTVELVRHISFYHEAPSLGSNGRNLVVHVAGNMIARVDFDRNGWRETGRESIPSGELNRISAVASNGHTTFVVAEAVTRPEDIFGYRSGEQRLHVLTDLNPEIRSLEFAKIKQVDWSVDGKYTASGLLFLPPDYTPGKRYPLVIQTKGEQGWFACDSGFSHSPSFAPEPLATAGIAYLAPFSKPSAGGPTTPHQLDGQYPGGVAEAVDQMKMWDSAVDDLARQGLIDPSKVGIIGFSRTGFHVEFNLAHAKTHYAAATVADNVSYSLAEYLYLPDDSHAADAMFGGPPFGASLVNWERYSVSYNLDKIRTPLLMEEMGYGVHDDNSEKIPLDLVLSYEIYRGLRIRKKPVEMYYYPDEEHQPDHPKARLASITRNLDWYRFWLQGYEHPNPEDPDQYKRWEHLRELRDADQKATGPINNDSQTSEAPR</sequence>
<dbReference type="PANTHER" id="PTHR42776:SF4">
    <property type="entry name" value="ACYLAMINO-ACID-RELEASING ENZYME"/>
    <property type="match status" value="1"/>
</dbReference>
<dbReference type="PANTHER" id="PTHR42776">
    <property type="entry name" value="SERINE PEPTIDASE S9 FAMILY MEMBER"/>
    <property type="match status" value="1"/>
</dbReference>
<protein>
    <recommendedName>
        <fullName evidence="3">Peptidase S9 prolyl oligopeptidase catalytic domain-containing protein</fullName>
    </recommendedName>
</protein>
<organism evidence="4 5">
    <name type="scientific">Paracidobacterium acidisoli</name>
    <dbReference type="NCBI Taxonomy" id="2303751"/>
    <lineage>
        <taxon>Bacteria</taxon>
        <taxon>Pseudomonadati</taxon>
        <taxon>Acidobacteriota</taxon>
        <taxon>Terriglobia</taxon>
        <taxon>Terriglobales</taxon>
        <taxon>Acidobacteriaceae</taxon>
        <taxon>Paracidobacterium</taxon>
    </lineage>
</organism>
<gene>
    <name evidence="4" type="ORF">D0Y96_18455</name>
</gene>
<evidence type="ECO:0000256" key="2">
    <source>
        <dbReference type="SAM" id="MobiDB-lite"/>
    </source>
</evidence>
<dbReference type="Pfam" id="PF00326">
    <property type="entry name" value="Peptidase_S9"/>
    <property type="match status" value="1"/>
</dbReference>
<dbReference type="RefSeq" id="WP_117302949.1">
    <property type="nucleotide sequence ID" value="NZ_QVQT02000007.1"/>
</dbReference>
<dbReference type="GO" id="GO:0004252">
    <property type="term" value="F:serine-type endopeptidase activity"/>
    <property type="evidence" value="ECO:0007669"/>
    <property type="project" value="TreeGrafter"/>
</dbReference>
<dbReference type="OrthoDB" id="9805123at2"/>